<evidence type="ECO:0000313" key="2">
    <source>
        <dbReference type="Proteomes" id="UP001419268"/>
    </source>
</evidence>
<comment type="caution">
    <text evidence="1">The sequence shown here is derived from an EMBL/GenBank/DDBJ whole genome shotgun (WGS) entry which is preliminary data.</text>
</comment>
<accession>A0AAP0PWB8</accession>
<name>A0AAP0PWB8_9MAGN</name>
<evidence type="ECO:0000313" key="1">
    <source>
        <dbReference type="EMBL" id="KAK9158812.1"/>
    </source>
</evidence>
<dbReference type="AlphaFoldDB" id="A0AAP0PWB8"/>
<keyword evidence="2" id="KW-1185">Reference proteome</keyword>
<reference evidence="1 2" key="1">
    <citation type="submission" date="2024-01" db="EMBL/GenBank/DDBJ databases">
        <title>Genome assemblies of Stephania.</title>
        <authorList>
            <person name="Yang L."/>
        </authorList>
    </citation>
    <scope>NUCLEOTIDE SEQUENCE [LARGE SCALE GENOMIC DNA]</scope>
    <source>
        <strain evidence="1">JXDWG</strain>
        <tissue evidence="1">Leaf</tissue>
    </source>
</reference>
<dbReference type="Proteomes" id="UP001419268">
    <property type="component" value="Unassembled WGS sequence"/>
</dbReference>
<organism evidence="1 2">
    <name type="scientific">Stephania cephalantha</name>
    <dbReference type="NCBI Taxonomy" id="152367"/>
    <lineage>
        <taxon>Eukaryota</taxon>
        <taxon>Viridiplantae</taxon>
        <taxon>Streptophyta</taxon>
        <taxon>Embryophyta</taxon>
        <taxon>Tracheophyta</taxon>
        <taxon>Spermatophyta</taxon>
        <taxon>Magnoliopsida</taxon>
        <taxon>Ranunculales</taxon>
        <taxon>Menispermaceae</taxon>
        <taxon>Menispermoideae</taxon>
        <taxon>Cissampelideae</taxon>
        <taxon>Stephania</taxon>
    </lineage>
</organism>
<dbReference type="EMBL" id="JBBNAG010000002">
    <property type="protein sequence ID" value="KAK9158812.1"/>
    <property type="molecule type" value="Genomic_DNA"/>
</dbReference>
<gene>
    <name evidence="1" type="ORF">Scep_005386</name>
</gene>
<proteinExistence type="predicted"/>
<sequence>MAKRELSSTLRNLKFMNRAAQKEEKAKKEVEIKDDGNFASPSQTKKWYLLNVGRIDEDNEMVNGRVAGDGCGIGLKVATMNLREDDVATMWA</sequence>
<protein>
    <submittedName>
        <fullName evidence="1">Uncharacterized protein</fullName>
    </submittedName>
</protein>